<feature type="domain" description="HTH araC/xylS-type" evidence="4">
    <location>
        <begin position="180"/>
        <end position="277"/>
    </location>
</feature>
<dbReference type="InterPro" id="IPR018060">
    <property type="entry name" value="HTH_AraC"/>
</dbReference>
<dbReference type="KEGG" id="amaq:GO499_07930"/>
<evidence type="ECO:0000313" key="6">
    <source>
        <dbReference type="Proteomes" id="UP000464495"/>
    </source>
</evidence>
<dbReference type="EMBL" id="CP046620">
    <property type="protein sequence ID" value="QHQ35130.1"/>
    <property type="molecule type" value="Genomic_DNA"/>
</dbReference>
<gene>
    <name evidence="5" type="ORF">GO499_07930</name>
</gene>
<dbReference type="Gene3D" id="1.10.10.60">
    <property type="entry name" value="Homeodomain-like"/>
    <property type="match status" value="1"/>
</dbReference>
<keyword evidence="3" id="KW-0804">Transcription</keyword>
<evidence type="ECO:0000256" key="2">
    <source>
        <dbReference type="ARBA" id="ARBA00023125"/>
    </source>
</evidence>
<dbReference type="PANTHER" id="PTHR46796">
    <property type="entry name" value="HTH-TYPE TRANSCRIPTIONAL ACTIVATOR RHAS-RELATED"/>
    <property type="match status" value="1"/>
</dbReference>
<name>A0A6P1SZU7_9RHOB</name>
<dbReference type="PANTHER" id="PTHR46796:SF6">
    <property type="entry name" value="ARAC SUBFAMILY"/>
    <property type="match status" value="1"/>
</dbReference>
<dbReference type="GO" id="GO:0003700">
    <property type="term" value="F:DNA-binding transcription factor activity"/>
    <property type="evidence" value="ECO:0007669"/>
    <property type="project" value="InterPro"/>
</dbReference>
<dbReference type="PROSITE" id="PS00041">
    <property type="entry name" value="HTH_ARAC_FAMILY_1"/>
    <property type="match status" value="1"/>
</dbReference>
<dbReference type="SMART" id="SM00342">
    <property type="entry name" value="HTH_ARAC"/>
    <property type="match status" value="1"/>
</dbReference>
<sequence>MSFHPKMFACIHGLEPLSGVRSLALPEMLLDVWNVRGAPGAGGRYVSMHPRFVFLFAGRNMLLHRRGEVADGPCAACYIPAGLDLQGNVTAAGQLRHLDLHLSLERLRRIVPRCVPLDLPVFLPDLSGFDAIAEVLAQECEDPQRSAAHVEALADALLLEVFHRAQRDAPRQAGASLPMDSLRAFVLANLEQRISVETLAARAGLSRTVFNRTFREETGQSPYQWVLQLRIERSKALMAEGHSFATVAANTGFADQAHFTRAFKAAAGVPPGVWTKGPRRMPSGPILQDR</sequence>
<keyword evidence="2" id="KW-0238">DNA-binding</keyword>
<dbReference type="PROSITE" id="PS01124">
    <property type="entry name" value="HTH_ARAC_FAMILY_2"/>
    <property type="match status" value="1"/>
</dbReference>
<dbReference type="RefSeq" id="WP_161861695.1">
    <property type="nucleotide sequence ID" value="NZ_CP046620.1"/>
</dbReference>
<evidence type="ECO:0000259" key="4">
    <source>
        <dbReference type="PROSITE" id="PS01124"/>
    </source>
</evidence>
<evidence type="ECO:0000313" key="5">
    <source>
        <dbReference type="EMBL" id="QHQ35130.1"/>
    </source>
</evidence>
<dbReference type="Pfam" id="PF12833">
    <property type="entry name" value="HTH_18"/>
    <property type="match status" value="1"/>
</dbReference>
<keyword evidence="1" id="KW-0805">Transcription regulation</keyword>
<accession>A0A6P1SZU7</accession>
<proteinExistence type="predicted"/>
<reference evidence="5 6" key="1">
    <citation type="submission" date="2019-12" db="EMBL/GenBank/DDBJ databases">
        <title>Complete genome sequence of Algicella marina strain 9Alg 56(T) isolated from the red alga Tichocarpus crinitus.</title>
        <authorList>
            <person name="Kim S.-G."/>
            <person name="Nedashkovskaya O.I."/>
        </authorList>
    </citation>
    <scope>NUCLEOTIDE SEQUENCE [LARGE SCALE GENOMIC DNA]</scope>
    <source>
        <strain evidence="5 6">9Alg 56</strain>
    </source>
</reference>
<evidence type="ECO:0000256" key="1">
    <source>
        <dbReference type="ARBA" id="ARBA00023015"/>
    </source>
</evidence>
<dbReference type="Proteomes" id="UP000464495">
    <property type="component" value="Chromosome"/>
</dbReference>
<dbReference type="InterPro" id="IPR018062">
    <property type="entry name" value="HTH_AraC-typ_CS"/>
</dbReference>
<dbReference type="GO" id="GO:0043565">
    <property type="term" value="F:sequence-specific DNA binding"/>
    <property type="evidence" value="ECO:0007669"/>
    <property type="project" value="InterPro"/>
</dbReference>
<dbReference type="AlphaFoldDB" id="A0A6P1SZU7"/>
<keyword evidence="6" id="KW-1185">Reference proteome</keyword>
<dbReference type="InterPro" id="IPR009057">
    <property type="entry name" value="Homeodomain-like_sf"/>
</dbReference>
<organism evidence="5 6">
    <name type="scientific">Algicella marina</name>
    <dbReference type="NCBI Taxonomy" id="2683284"/>
    <lineage>
        <taxon>Bacteria</taxon>
        <taxon>Pseudomonadati</taxon>
        <taxon>Pseudomonadota</taxon>
        <taxon>Alphaproteobacteria</taxon>
        <taxon>Rhodobacterales</taxon>
        <taxon>Paracoccaceae</taxon>
        <taxon>Algicella</taxon>
    </lineage>
</organism>
<protein>
    <submittedName>
        <fullName evidence="5">Helix-turn-helix domain-containing protein</fullName>
    </submittedName>
</protein>
<evidence type="ECO:0000256" key="3">
    <source>
        <dbReference type="ARBA" id="ARBA00023163"/>
    </source>
</evidence>
<dbReference type="SUPFAM" id="SSF46689">
    <property type="entry name" value="Homeodomain-like"/>
    <property type="match status" value="2"/>
</dbReference>
<dbReference type="InterPro" id="IPR050204">
    <property type="entry name" value="AraC_XylS_family_regulators"/>
</dbReference>